<feature type="non-terminal residue" evidence="1">
    <location>
        <position position="478"/>
    </location>
</feature>
<sequence>VGGISASIYANRLRAEGMGSKEQAVHFSNQDYEALKQQCVESGCLFEDPCFPAEPPSLGFKELAPYSSKTRDVQWMRPTELTDDPQFIVGGATRTDICQGALGDCWLLAAIGSLTLNEKLLHRVVPHGQSFQDDYAGIFHFQFWQFGEWVDVVIDDRLPVKDGELMFVHSAEGNEFWSALLEKAYAKLNGTYEALSGGSTTEGFEDFTGGVSEMYELRKAPRDLHRIISKALERGSLLGCSIDVDFCGNMERLIRVRNPWGQVEWTGAWSDNSPEWDEIDPSERGDLHLQMEDGEFWMSFNEFKRQFSRLEICNLTPDALDDDGLSHWNTMNFYGSWRRGSTAGGCRNHPNTFWINPQYKITLLEEDDDPEDDEVACSFLVALMQKDRRRYRRHGQDMHTIGFAIYEYKGCQNVHLKKNFFLSHSSCARSETFINLREVSTRLRLPPGEYLIVPSTFEPSQEADFVLRVFTEKQSETQ</sequence>
<feature type="non-terminal residue" evidence="1">
    <location>
        <position position="1"/>
    </location>
</feature>
<evidence type="ECO:0000313" key="1">
    <source>
        <dbReference type="EMBL" id="KAG8000417.1"/>
    </source>
</evidence>
<name>A0ACB7EFB7_NIBAL</name>
<organism evidence="1 2">
    <name type="scientific">Nibea albiflora</name>
    <name type="common">Yellow drum</name>
    <name type="synonym">Corvina albiflora</name>
    <dbReference type="NCBI Taxonomy" id="240163"/>
    <lineage>
        <taxon>Eukaryota</taxon>
        <taxon>Metazoa</taxon>
        <taxon>Chordata</taxon>
        <taxon>Craniata</taxon>
        <taxon>Vertebrata</taxon>
        <taxon>Euteleostomi</taxon>
        <taxon>Actinopterygii</taxon>
        <taxon>Neopterygii</taxon>
        <taxon>Teleostei</taxon>
        <taxon>Neoteleostei</taxon>
        <taxon>Acanthomorphata</taxon>
        <taxon>Eupercaria</taxon>
        <taxon>Sciaenidae</taxon>
        <taxon>Nibea</taxon>
    </lineage>
</organism>
<evidence type="ECO:0000313" key="2">
    <source>
        <dbReference type="Proteomes" id="UP000805704"/>
    </source>
</evidence>
<proteinExistence type="predicted"/>
<reference evidence="1" key="1">
    <citation type="submission" date="2020-04" db="EMBL/GenBank/DDBJ databases">
        <title>A chromosome-scale assembly and high-density genetic map of the yellow drum (Nibea albiflora) genome.</title>
        <authorList>
            <person name="Xu D."/>
            <person name="Zhang W."/>
            <person name="Chen R."/>
            <person name="Tan P."/>
            <person name="Wang L."/>
            <person name="Song H."/>
            <person name="Tian L."/>
            <person name="Zhu Q."/>
            <person name="Wang B."/>
        </authorList>
    </citation>
    <scope>NUCLEOTIDE SEQUENCE</scope>
    <source>
        <strain evidence="1">ZJHYS-2018</strain>
    </source>
</reference>
<accession>A0ACB7EFB7</accession>
<comment type="caution">
    <text evidence="1">The sequence shown here is derived from an EMBL/GenBank/DDBJ whole genome shotgun (WGS) entry which is preliminary data.</text>
</comment>
<dbReference type="Proteomes" id="UP000805704">
    <property type="component" value="Chromosome 9"/>
</dbReference>
<dbReference type="EMBL" id="CM024797">
    <property type="protein sequence ID" value="KAG8000417.1"/>
    <property type="molecule type" value="Genomic_DNA"/>
</dbReference>
<gene>
    <name evidence="1" type="primary">CAPN2.3</name>
    <name evidence="1" type="ORF">GBF38_003668</name>
</gene>
<keyword evidence="2" id="KW-1185">Reference proteome</keyword>
<protein>
    <submittedName>
        <fullName evidence="1">Calpain-2 catalytic subunit</fullName>
    </submittedName>
</protein>